<feature type="compositionally biased region" description="Low complexity" evidence="4">
    <location>
        <begin position="272"/>
        <end position="284"/>
    </location>
</feature>
<gene>
    <name evidence="7" type="primary">Alms1a</name>
</gene>
<evidence type="ECO:0000313" key="6">
    <source>
        <dbReference type="Proteomes" id="UP001652628"/>
    </source>
</evidence>
<feature type="compositionally biased region" description="Basic and acidic residues" evidence="4">
    <location>
        <begin position="473"/>
        <end position="538"/>
    </location>
</feature>
<keyword evidence="6" id="KW-1185">Reference proteome</keyword>
<feature type="compositionally biased region" description="Basic and acidic residues" evidence="4">
    <location>
        <begin position="333"/>
        <end position="384"/>
    </location>
</feature>
<feature type="domain" description="ALMS motif" evidence="5">
    <location>
        <begin position="1186"/>
        <end position="1310"/>
    </location>
</feature>
<feature type="region of interest" description="Disordered" evidence="4">
    <location>
        <begin position="210"/>
        <end position="457"/>
    </location>
</feature>
<keyword evidence="3" id="KW-0206">Cytoskeleton</keyword>
<comment type="subcellular location">
    <subcellularLocation>
        <location evidence="1">Cytoplasm</location>
        <location evidence="1">Cytoskeleton</location>
        <location evidence="1">Microtubule organizing center</location>
        <location evidence="1">Centrosome</location>
    </subcellularLocation>
</comment>
<feature type="compositionally biased region" description="Pro residues" evidence="4">
    <location>
        <begin position="247"/>
        <end position="256"/>
    </location>
</feature>
<feature type="compositionally biased region" description="Basic residues" evidence="4">
    <location>
        <begin position="1"/>
        <end position="11"/>
    </location>
</feature>
<feature type="compositionally biased region" description="Low complexity" evidence="4">
    <location>
        <begin position="635"/>
        <end position="648"/>
    </location>
</feature>
<sequence length="1321" mass="146645">MSNSRHRKPAKSSRVPPQAREYITELAEDRELERFMAFSSTASSGASGSTHSCALGTVLPPGIPSTASGCAREHGSQPQSSHRRRTKSKGCPPASGEAEEHLLELPPTPPTSKPSLPQLSPQKTQGTQAKSDEYTIIPIVMSRSPSLRPAAATQTMSLSVEDLRTPTKQPKEMQTKKTQTPESALKSHKRLEWDPAADVGYYKRAVSTSNISTLERSVLEECGWRQPIQRSETDLDRLHHREAEEPSPMPDKPAPPLASSTFVNRSERGKPSSSRMGSLGSSISSRKEDSQEISHSRSRKEDSGSRPKDSHSSSAKESTHGSSLKEGTQGSSTKEDAHKSSRKEKTQNSSKKEDTLNSSKREAFQSGSKKDDSLGSSRKEELRLSSRVQDPQVSSRRASQCSSQKESLGSYRRDDSRLNSQNSSRMGSQTSSRMLNSRSSSRRESQATSLYGSSAASSFDYHIYVEQELKIAKQEQKKTEQKENEPKEQPEKSLRPREQKKKEQQTNHHHEKEKKIVQHLAKEQRKAEQREKEREQERQYTAAQFEKILSSRRHDNKENQQPQVPAANVSTAAAASTSSSSIGIASGSGHRGELDLGIDLLCSLVKTRSLSQGQKKKLVRDIARRISCLDLAESGSSLRSLRSNQSSNTKEQLKEPIPLQRHDMATNTSQAGSVRSLKGEPPALPVPAPRKRGTAGTPSPLPTSFSNSGSTSASHEVITQKTNVPTRDAASTDADAEAEPSDLQEWLNPMTQSEIEYEQRLKGGGDSERRNQLNWIHTEIRRLQALQKLLGDTKTILPSSSMQIETGKGSDCSNGKLAVPSVQMPGLERCSSGQEEPYIVAKLPEGMPAEAFVEVENPETPTTPQPPVRMESVGVAPKELPSTPSSVATPPPPPPPPHLNQPKPQHRKKMATPVLQSNSSTSGGGRSESVCSFVQQRQRQFREHYQNQQQQLLLLQQQQLYQQQRQLYQQQQQQQQQLFKQKQSHHGHQETYAHQQHCPQYQRPEQGTHQQHEEQEQYLQMQYAQAAGSTYATPHLSGSAGYSCADNEGAIYYQVVNSQAASSYVQAAMVVTRTTPNEGAAARGAGAAAGSGVGRSTTTTTSSSASMMCISSDMSIPMGMVNTCETTTTTTTHQYDDVACQRVRRMAKEARRNPESMQRQTLQVRPSAIAYVIQFTSSGDSEVLPETRSLQDQLQLARPEFCAKSKQRKAILNQMQMIRNVRRREMDDLLGENTSLETLDRRLLQLPPPATSRLRIFTTREMKAMTTKRCKSLPEVLAAQNRQLEERRRRCNRLMRDVFNKRLQSRVANGQLSLNHSRTII</sequence>
<feature type="region of interest" description="Disordered" evidence="4">
    <location>
        <begin position="978"/>
        <end position="1016"/>
    </location>
</feature>
<feature type="compositionally biased region" description="Polar residues" evidence="4">
    <location>
        <begin position="388"/>
        <end position="407"/>
    </location>
</feature>
<dbReference type="GO" id="GO:0005813">
    <property type="term" value="C:centrosome"/>
    <property type="evidence" value="ECO:0007669"/>
    <property type="project" value="UniProtKB-SubCell"/>
</dbReference>
<feature type="region of interest" description="Disordered" evidence="4">
    <location>
        <begin position="146"/>
        <end position="191"/>
    </location>
</feature>
<feature type="region of interest" description="Disordered" evidence="4">
    <location>
        <begin position="40"/>
        <end position="134"/>
    </location>
</feature>
<feature type="compositionally biased region" description="Basic and acidic residues" evidence="4">
    <location>
        <begin position="231"/>
        <end position="244"/>
    </location>
</feature>
<feature type="region of interest" description="Disordered" evidence="4">
    <location>
        <begin position="876"/>
        <end position="931"/>
    </location>
</feature>
<feature type="compositionally biased region" description="Basic and acidic residues" evidence="4">
    <location>
        <begin position="161"/>
        <end position="175"/>
    </location>
</feature>
<evidence type="ECO:0000256" key="3">
    <source>
        <dbReference type="ARBA" id="ARBA00023212"/>
    </source>
</evidence>
<feature type="compositionally biased region" description="Low complexity" evidence="4">
    <location>
        <begin position="704"/>
        <end position="714"/>
    </location>
</feature>
<evidence type="ECO:0000256" key="2">
    <source>
        <dbReference type="ARBA" id="ARBA00022490"/>
    </source>
</evidence>
<feature type="compositionally biased region" description="Basic and acidic residues" evidence="4">
    <location>
        <begin position="285"/>
        <end position="311"/>
    </location>
</feature>
<feature type="region of interest" description="Disordered" evidence="4">
    <location>
        <begin position="1082"/>
        <end position="1101"/>
    </location>
</feature>
<evidence type="ECO:0000256" key="1">
    <source>
        <dbReference type="ARBA" id="ARBA00004300"/>
    </source>
</evidence>
<dbReference type="GeneID" id="108017007"/>
<feature type="compositionally biased region" description="Low complexity" evidence="4">
    <location>
        <begin position="113"/>
        <end position="123"/>
    </location>
</feature>
<protein>
    <submittedName>
        <fullName evidence="7">Centrosome-associated protein Alms1a</fullName>
    </submittedName>
</protein>
<feature type="region of interest" description="Disordered" evidence="4">
    <location>
        <begin position="635"/>
        <end position="741"/>
    </location>
</feature>
<feature type="compositionally biased region" description="Polar residues" evidence="4">
    <location>
        <begin position="418"/>
        <end position="427"/>
    </location>
</feature>
<feature type="compositionally biased region" description="Pro residues" evidence="4">
    <location>
        <begin position="889"/>
        <end position="899"/>
    </location>
</feature>
<dbReference type="RefSeq" id="XP_016939449.2">
    <property type="nucleotide sequence ID" value="XM_017083960.4"/>
</dbReference>
<keyword evidence="2" id="KW-0963">Cytoplasm</keyword>
<dbReference type="Pfam" id="PF15309">
    <property type="entry name" value="ALMS_motif"/>
    <property type="match status" value="1"/>
</dbReference>
<feature type="region of interest" description="Disordered" evidence="4">
    <location>
        <begin position="1"/>
        <end position="22"/>
    </location>
</feature>
<name>A0AB39ZNH5_DROSZ</name>
<feature type="compositionally biased region" description="Polar residues" evidence="4">
    <location>
        <begin position="446"/>
        <end position="457"/>
    </location>
</feature>
<reference evidence="7" key="1">
    <citation type="submission" date="2025-08" db="UniProtKB">
        <authorList>
            <consortium name="RefSeq"/>
        </authorList>
    </citation>
    <scope>IDENTIFICATION</scope>
</reference>
<dbReference type="InterPro" id="IPR029299">
    <property type="entry name" value="ALMS_motif"/>
</dbReference>
<evidence type="ECO:0000256" key="4">
    <source>
        <dbReference type="SAM" id="MobiDB-lite"/>
    </source>
</evidence>
<accession>A0AB39ZNH5</accession>
<evidence type="ECO:0000313" key="7">
    <source>
        <dbReference type="RefSeq" id="XP_016939449.2"/>
    </source>
</evidence>
<organism evidence="6 7">
    <name type="scientific">Drosophila suzukii</name>
    <name type="common">Spotted-wing drosophila fruit fly</name>
    <dbReference type="NCBI Taxonomy" id="28584"/>
    <lineage>
        <taxon>Eukaryota</taxon>
        <taxon>Metazoa</taxon>
        <taxon>Ecdysozoa</taxon>
        <taxon>Arthropoda</taxon>
        <taxon>Hexapoda</taxon>
        <taxon>Insecta</taxon>
        <taxon>Pterygota</taxon>
        <taxon>Neoptera</taxon>
        <taxon>Endopterygota</taxon>
        <taxon>Diptera</taxon>
        <taxon>Brachycera</taxon>
        <taxon>Muscomorpha</taxon>
        <taxon>Ephydroidea</taxon>
        <taxon>Drosophilidae</taxon>
        <taxon>Drosophila</taxon>
        <taxon>Sophophora</taxon>
    </lineage>
</organism>
<proteinExistence type="predicted"/>
<dbReference type="Proteomes" id="UP001652628">
    <property type="component" value="Chromosome X"/>
</dbReference>
<feature type="compositionally biased region" description="Polar residues" evidence="4">
    <location>
        <begin position="312"/>
        <end position="332"/>
    </location>
</feature>
<feature type="compositionally biased region" description="Low complexity" evidence="4">
    <location>
        <begin position="40"/>
        <end position="50"/>
    </location>
</feature>
<feature type="region of interest" description="Disordered" evidence="4">
    <location>
        <begin position="473"/>
        <end position="572"/>
    </location>
</feature>
<feature type="compositionally biased region" description="Low complexity" evidence="4">
    <location>
        <begin position="428"/>
        <end position="439"/>
    </location>
</feature>
<evidence type="ECO:0000259" key="5">
    <source>
        <dbReference type="Pfam" id="PF15309"/>
    </source>
</evidence>